<feature type="compositionally biased region" description="Polar residues" evidence="3">
    <location>
        <begin position="336"/>
        <end position="357"/>
    </location>
</feature>
<dbReference type="Gene3D" id="3.40.50.720">
    <property type="entry name" value="NAD(P)-binding Rossmann-like Domain"/>
    <property type="match status" value="1"/>
</dbReference>
<dbReference type="SUPFAM" id="SSF48452">
    <property type="entry name" value="TPR-like"/>
    <property type="match status" value="1"/>
</dbReference>
<evidence type="ECO:0000256" key="3">
    <source>
        <dbReference type="SAM" id="MobiDB-lite"/>
    </source>
</evidence>
<dbReference type="InterPro" id="IPR002347">
    <property type="entry name" value="SDR_fam"/>
</dbReference>
<keyword evidence="2" id="KW-0560">Oxidoreductase</keyword>
<sequence>MASATTTITPNVLTTLGFEKISQGISWYQPDEVPPTHDSSGSPTLIIICSWAFAQPKHIAKYIQPHKEIYPNASILLVQNIISNAVWRPDSWQMSFFQPAATKIQAHLSATTDPRVLMHAFSNGGSHGAVQLSQACRETCGGMRLLVDALVLDSCPAPPRFSPSVAALISGIPSKNYAIRGLGTVLAYASVAMTGAFDILNISEHALWKLYRVLNDPNDVFLLKTLSEEQGTSRVVPRTYLYSKSDTMIPWEDVVAHARIAKEKLIAEGLGEDEVEGFVCLEEFHGTAHVNHIKEHGTRYWNAIKDTWGKAEPLPVLSVSDSTSKKPIFGTCDFRSSTPNQTNWADPQAPEATSQARPPTMESLPAKYETLKNKSIIVTGGASGLGLLTATRWAEHGAYVTLADQNKSDGEATAADLSAKGYNVTFVQCDVTDWASSVAAFKHAVNFSPRKTLDIAALFAGVGGDARNVVQQMEQENPEASLSHDPIEPSAKVIDINLGGVVKSAKLALYYFRLSAAEGAPQVAGPKSLFLVASLAGYIDYAPTHYCVSKYGVRGLFRSLRLMAKDPSNNFTVNVVAPGYTQSPMTLGRDADAGTRQKMIDEVGKNGLWAPAEHVVDAASLSVTNEEVNGRSFGTWPHGWFDQMEDLEHGFGGITIQEHAEKSGPLSATLSSASPSSTKASFIVSPRAKLQETDPFDIQTHAEASLLGDEIDETLETASDKNLSFLLDAAIYHPLSAVDVPVPFRKPFPGPPPPGTTTKQALNHVQSLITKGDFLGAAHLAAICLTSGLVQPTDHVSIFKLLATRYSCLELVGQLLLAAQEAKALEDLSSEFYYVVPEVTEAEVEEHDGQRPLAEHIMPFSLRVQAIRLQNIGFSDPRRGVTMLYDLGLEVREHLASPYTTAEDRAEWSKRLESLSMHVVNALIELGDLDCAQRTLAQSRPVDPKAQARWRSRMVLMLVKLGQVSQAQQYLDRMEPYDDGKTVLSAILAVADGRVDEAARLLEDLSHTKDESDVAPLAKQNLAVALLYLGRISEAERLLESLVEEGHSFPSLTVNLTTVFDLTSDRSRDQKVALVNKLAASQTQKRPFTNADFKL</sequence>
<comment type="similarity">
    <text evidence="1">Belongs to the short-chain dehydrogenases/reductases (SDR) family.</text>
</comment>
<evidence type="ECO:0000256" key="1">
    <source>
        <dbReference type="ARBA" id="ARBA00006484"/>
    </source>
</evidence>
<name>A0AAN8F1L3_9EURO</name>
<accession>A0AAN8F1L3</accession>
<reference evidence="4 5" key="1">
    <citation type="submission" date="2022-12" db="EMBL/GenBank/DDBJ databases">
        <title>Genomic features and morphological characterization of a novel Knufia sp. strain isolated from spacecraft assembly facility.</title>
        <authorList>
            <person name="Teixeira M."/>
            <person name="Chander A.M."/>
            <person name="Stajich J.E."/>
            <person name="Venkateswaran K."/>
        </authorList>
    </citation>
    <scope>NUCLEOTIDE SEQUENCE [LARGE SCALE GENOMIC DNA]</scope>
    <source>
        <strain evidence="4 5">FJI-L2-BK-P2</strain>
    </source>
</reference>
<evidence type="ECO:0000256" key="2">
    <source>
        <dbReference type="ARBA" id="ARBA00023002"/>
    </source>
</evidence>
<dbReference type="SUPFAM" id="SSF51735">
    <property type="entry name" value="NAD(P)-binding Rossmann-fold domains"/>
    <property type="match status" value="1"/>
</dbReference>
<proteinExistence type="inferred from homology"/>
<dbReference type="PRINTS" id="PR00081">
    <property type="entry name" value="GDHRDH"/>
</dbReference>
<evidence type="ECO:0000313" key="5">
    <source>
        <dbReference type="Proteomes" id="UP001316803"/>
    </source>
</evidence>
<protein>
    <submittedName>
        <fullName evidence="4">Uncharacterized protein</fullName>
    </submittedName>
</protein>
<keyword evidence="5" id="KW-1185">Reference proteome</keyword>
<dbReference type="GO" id="GO:0016491">
    <property type="term" value="F:oxidoreductase activity"/>
    <property type="evidence" value="ECO:0007669"/>
    <property type="project" value="UniProtKB-KW"/>
</dbReference>
<dbReference type="Pfam" id="PF00106">
    <property type="entry name" value="adh_short"/>
    <property type="match status" value="1"/>
</dbReference>
<dbReference type="AlphaFoldDB" id="A0AAN8F1L3"/>
<dbReference type="PANTHER" id="PTHR43180">
    <property type="entry name" value="3-OXOACYL-(ACYL-CARRIER-PROTEIN) REDUCTASE (AFU_ORTHOLOGUE AFUA_6G11210)"/>
    <property type="match status" value="1"/>
</dbReference>
<dbReference type="Gene3D" id="1.25.40.10">
    <property type="entry name" value="Tetratricopeptide repeat domain"/>
    <property type="match status" value="1"/>
</dbReference>
<dbReference type="Proteomes" id="UP001316803">
    <property type="component" value="Unassembled WGS sequence"/>
</dbReference>
<gene>
    <name evidence="4" type="ORF">OHC33_009228</name>
</gene>
<organism evidence="4 5">
    <name type="scientific">Knufia fluminis</name>
    <dbReference type="NCBI Taxonomy" id="191047"/>
    <lineage>
        <taxon>Eukaryota</taxon>
        <taxon>Fungi</taxon>
        <taxon>Dikarya</taxon>
        <taxon>Ascomycota</taxon>
        <taxon>Pezizomycotina</taxon>
        <taxon>Eurotiomycetes</taxon>
        <taxon>Chaetothyriomycetidae</taxon>
        <taxon>Chaetothyriales</taxon>
        <taxon>Trichomeriaceae</taxon>
        <taxon>Knufia</taxon>
    </lineage>
</organism>
<dbReference type="InterPro" id="IPR036291">
    <property type="entry name" value="NAD(P)-bd_dom_sf"/>
</dbReference>
<dbReference type="Pfam" id="PF05705">
    <property type="entry name" value="DUF829"/>
    <property type="match status" value="1"/>
</dbReference>
<dbReference type="InterPro" id="IPR008547">
    <property type="entry name" value="DUF829_TMEM53"/>
</dbReference>
<comment type="caution">
    <text evidence="4">The sequence shown here is derived from an EMBL/GenBank/DDBJ whole genome shotgun (WGS) entry which is preliminary data.</text>
</comment>
<feature type="region of interest" description="Disordered" evidence="3">
    <location>
        <begin position="336"/>
        <end position="360"/>
    </location>
</feature>
<evidence type="ECO:0000313" key="4">
    <source>
        <dbReference type="EMBL" id="KAK5949631.1"/>
    </source>
</evidence>
<dbReference type="InterPro" id="IPR011990">
    <property type="entry name" value="TPR-like_helical_dom_sf"/>
</dbReference>
<dbReference type="EMBL" id="JAKLMC020000033">
    <property type="protein sequence ID" value="KAK5949631.1"/>
    <property type="molecule type" value="Genomic_DNA"/>
</dbReference>
<dbReference type="PANTHER" id="PTHR43180:SF33">
    <property type="entry name" value="15-HYDROXYPROSTAGLANDIN DEHYDROGENASE [NAD(+)]-LIKE"/>
    <property type="match status" value="1"/>
</dbReference>